<accession>G5QG83</accession>
<evidence type="ECO:0000313" key="3">
    <source>
        <dbReference type="Proteomes" id="UP000004903"/>
    </source>
</evidence>
<comment type="caution">
    <text evidence="2">The sequence shown here is derived from an EMBL/GenBank/DDBJ whole genome shotgun (WGS) entry which is preliminary data.</text>
</comment>
<gene>
    <name evidence="2" type="ORF">LTSERUB_1410</name>
</gene>
<organism evidence="2 3">
    <name type="scientific">Salmonella enterica subsp. enterica serovar Rubislaw str. A4-653</name>
    <dbReference type="NCBI Taxonomy" id="913081"/>
    <lineage>
        <taxon>Bacteria</taxon>
        <taxon>Pseudomonadati</taxon>
        <taxon>Pseudomonadota</taxon>
        <taxon>Gammaproteobacteria</taxon>
        <taxon>Enterobacterales</taxon>
        <taxon>Enterobacteriaceae</taxon>
        <taxon>Salmonella</taxon>
    </lineage>
</organism>
<protein>
    <recommendedName>
        <fullName evidence="1">KilA-N DNA-binding domain-containing protein</fullName>
    </recommendedName>
</protein>
<sequence length="40" mass="4805">MTLKMIDEVHQRPEGTARKRFNDNKCRFVEGEDYFVRNSS</sequence>
<evidence type="ECO:0000313" key="2">
    <source>
        <dbReference type="EMBL" id="EHC92515.1"/>
    </source>
</evidence>
<dbReference type="AlphaFoldDB" id="G5QG83"/>
<proteinExistence type="predicted"/>
<evidence type="ECO:0000259" key="1">
    <source>
        <dbReference type="Pfam" id="PF10543"/>
    </source>
</evidence>
<reference evidence="2 3" key="1">
    <citation type="journal article" date="2011" name="BMC Genomics">
        <title>Genome sequencing reveals diversification of virulence factor content and possible host adaptation in distinct subpopulations of Salmonella enterica.</title>
        <authorList>
            <person name="den Bakker H.C."/>
            <person name="Moreno Switt A.I."/>
            <person name="Govoni G."/>
            <person name="Cummings C.A."/>
            <person name="Ranieri M.L."/>
            <person name="Degoricija L."/>
            <person name="Hoelzer K."/>
            <person name="Rodriguez-Rivera L.D."/>
            <person name="Brown S."/>
            <person name="Bolchacova E."/>
            <person name="Furtado M.R."/>
            <person name="Wiedmann M."/>
        </authorList>
    </citation>
    <scope>NUCLEOTIDE SEQUENCE [LARGE SCALE GENOMIC DNA]</scope>
    <source>
        <strain evidence="2 3">A4-653</strain>
    </source>
</reference>
<feature type="domain" description="KilA-N DNA-binding" evidence="1">
    <location>
        <begin position="1"/>
        <end position="35"/>
    </location>
</feature>
<dbReference type="Pfam" id="PF10543">
    <property type="entry name" value="ORF6N"/>
    <property type="match status" value="1"/>
</dbReference>
<dbReference type="Proteomes" id="UP000004903">
    <property type="component" value="Unassembled WGS sequence"/>
</dbReference>
<dbReference type="InterPro" id="IPR018873">
    <property type="entry name" value="KilA-N_DNA-bd_domain"/>
</dbReference>
<dbReference type="PATRIC" id="fig|913081.3.peg.1158"/>
<name>G5QG83_SALRU</name>
<dbReference type="EMBL" id="AFCT01000530">
    <property type="protein sequence ID" value="EHC92515.1"/>
    <property type="molecule type" value="Genomic_DNA"/>
</dbReference>